<accession>A0A9P5U4R6</accession>
<dbReference type="Proteomes" id="UP000772434">
    <property type="component" value="Unassembled WGS sequence"/>
</dbReference>
<keyword evidence="3" id="KW-1185">Reference proteome</keyword>
<proteinExistence type="predicted"/>
<reference evidence="2" key="1">
    <citation type="submission" date="2020-11" db="EMBL/GenBank/DDBJ databases">
        <authorList>
            <consortium name="DOE Joint Genome Institute"/>
            <person name="Ahrendt S."/>
            <person name="Riley R."/>
            <person name="Andreopoulos W."/>
            <person name="Labutti K."/>
            <person name="Pangilinan J."/>
            <person name="Ruiz-Duenas F.J."/>
            <person name="Barrasa J.M."/>
            <person name="Sanchez-Garcia M."/>
            <person name="Camarero S."/>
            <person name="Miyauchi S."/>
            <person name="Serrano A."/>
            <person name="Linde D."/>
            <person name="Babiker R."/>
            <person name="Drula E."/>
            <person name="Ayuso-Fernandez I."/>
            <person name="Pacheco R."/>
            <person name="Padilla G."/>
            <person name="Ferreira P."/>
            <person name="Barriuso J."/>
            <person name="Kellner H."/>
            <person name="Castanera R."/>
            <person name="Alfaro M."/>
            <person name="Ramirez L."/>
            <person name="Pisabarro A.G."/>
            <person name="Kuo A."/>
            <person name="Tritt A."/>
            <person name="Lipzen A."/>
            <person name="He G."/>
            <person name="Yan M."/>
            <person name="Ng V."/>
            <person name="Cullen D."/>
            <person name="Martin F."/>
            <person name="Rosso M.-N."/>
            <person name="Henrissat B."/>
            <person name="Hibbett D."/>
            <person name="Martinez A.T."/>
            <person name="Grigoriev I.V."/>
        </authorList>
    </citation>
    <scope>NUCLEOTIDE SEQUENCE</scope>
    <source>
        <strain evidence="2">AH 40177</strain>
    </source>
</reference>
<feature type="region of interest" description="Disordered" evidence="1">
    <location>
        <begin position="1"/>
        <end position="49"/>
    </location>
</feature>
<protein>
    <submittedName>
        <fullName evidence="2">Uncharacterized protein</fullName>
    </submittedName>
</protein>
<sequence length="491" mass="55605">MPKRYIRHEHAKEETARIGEQNSNQQPPDEDELFGSNNTGEPQDNDPIDEDDIEAANALLQRLQDNPSLLSRTYKKPKLNQVLLLWTQEEEEDEEFDLTPRHTYIKNLVKNHTRDINECVQLITNKGKLPNFPRDLWKAILDTFVKFEYILADEFSTTATEDIIPENGVTIPTRINKTKVPVNTTHDWHAVWQIYARAVTTIFPTHKIELEKYDQHMCKLFHATPSQSTIASLPMTMLSADSLAKNAMCCLMNSENSSTFSEPSLTSQLTVLLAETQKMLARVQTMPGSLPAEKCAETGTHCRDIIVNGLTNGFWPWAKTNYDSGYPTTWDSSFVPPASEPEQVFLNNQRDIKIQKGQFSPTFGPDLLPGMYSNPILAIPKPNSPDLCLVSHQRAGQYCQNSMIDQTQTKGPRMDTFQQFIPALLNYKWKHPNEEHPLWQIKQVVTTNLPTKDQLAAGTDIGPPKQNVNLNSCFGDRGSPRIWASVMGLVI</sequence>
<dbReference type="AlphaFoldDB" id="A0A9P5U4R6"/>
<evidence type="ECO:0000313" key="3">
    <source>
        <dbReference type="Proteomes" id="UP000772434"/>
    </source>
</evidence>
<comment type="caution">
    <text evidence="2">The sequence shown here is derived from an EMBL/GenBank/DDBJ whole genome shotgun (WGS) entry which is preliminary data.</text>
</comment>
<feature type="compositionally biased region" description="Basic and acidic residues" evidence="1">
    <location>
        <begin position="8"/>
        <end position="17"/>
    </location>
</feature>
<dbReference type="OrthoDB" id="3254233at2759"/>
<evidence type="ECO:0000313" key="2">
    <source>
        <dbReference type="EMBL" id="KAF9065942.1"/>
    </source>
</evidence>
<gene>
    <name evidence="2" type="ORF">BDP27DRAFT_1424333</name>
</gene>
<name>A0A9P5U4R6_9AGAR</name>
<organism evidence="2 3">
    <name type="scientific">Rhodocollybia butyracea</name>
    <dbReference type="NCBI Taxonomy" id="206335"/>
    <lineage>
        <taxon>Eukaryota</taxon>
        <taxon>Fungi</taxon>
        <taxon>Dikarya</taxon>
        <taxon>Basidiomycota</taxon>
        <taxon>Agaricomycotina</taxon>
        <taxon>Agaricomycetes</taxon>
        <taxon>Agaricomycetidae</taxon>
        <taxon>Agaricales</taxon>
        <taxon>Marasmiineae</taxon>
        <taxon>Omphalotaceae</taxon>
        <taxon>Rhodocollybia</taxon>
    </lineage>
</organism>
<evidence type="ECO:0000256" key="1">
    <source>
        <dbReference type="SAM" id="MobiDB-lite"/>
    </source>
</evidence>
<dbReference type="EMBL" id="JADNRY010000095">
    <property type="protein sequence ID" value="KAF9065942.1"/>
    <property type="molecule type" value="Genomic_DNA"/>
</dbReference>